<comment type="similarity">
    <text evidence="2">Belongs to the TMEM186 family.</text>
</comment>
<evidence type="ECO:0000256" key="6">
    <source>
        <dbReference type="ARBA" id="ARBA00022989"/>
    </source>
</evidence>
<evidence type="ECO:0000256" key="8">
    <source>
        <dbReference type="ARBA" id="ARBA00023136"/>
    </source>
</evidence>
<keyword evidence="7" id="KW-0496">Mitochondrion</keyword>
<reference evidence="10 11" key="1">
    <citation type="submission" date="2023-11" db="EMBL/GenBank/DDBJ databases">
        <title>Halocaridina rubra genome assembly.</title>
        <authorList>
            <person name="Smith C."/>
        </authorList>
    </citation>
    <scope>NUCLEOTIDE SEQUENCE [LARGE SCALE GENOMIC DNA]</scope>
    <source>
        <strain evidence="10">EP-1</strain>
        <tissue evidence="10">Whole</tissue>
    </source>
</reference>
<dbReference type="GO" id="GO:0005743">
    <property type="term" value="C:mitochondrial inner membrane"/>
    <property type="evidence" value="ECO:0007669"/>
    <property type="project" value="UniProtKB-SubCell"/>
</dbReference>
<evidence type="ECO:0000313" key="10">
    <source>
        <dbReference type="EMBL" id="KAK7078397.1"/>
    </source>
</evidence>
<keyword evidence="4 9" id="KW-0812">Transmembrane</keyword>
<dbReference type="Proteomes" id="UP001381693">
    <property type="component" value="Unassembled WGS sequence"/>
</dbReference>
<evidence type="ECO:0000313" key="11">
    <source>
        <dbReference type="Proteomes" id="UP001381693"/>
    </source>
</evidence>
<dbReference type="PANTHER" id="PTHR13603">
    <property type="entry name" value="TRANSMEMBRANE PROTEIN 186"/>
    <property type="match status" value="1"/>
</dbReference>
<proteinExistence type="inferred from homology"/>
<evidence type="ECO:0000256" key="5">
    <source>
        <dbReference type="ARBA" id="ARBA00022792"/>
    </source>
</evidence>
<name>A0AAN9ABW0_HALRR</name>
<dbReference type="EMBL" id="JAXCGZ010007856">
    <property type="protein sequence ID" value="KAK7078397.1"/>
    <property type="molecule type" value="Genomic_DNA"/>
</dbReference>
<organism evidence="10 11">
    <name type="scientific">Halocaridina rubra</name>
    <name type="common">Hawaiian red shrimp</name>
    <dbReference type="NCBI Taxonomy" id="373956"/>
    <lineage>
        <taxon>Eukaryota</taxon>
        <taxon>Metazoa</taxon>
        <taxon>Ecdysozoa</taxon>
        <taxon>Arthropoda</taxon>
        <taxon>Crustacea</taxon>
        <taxon>Multicrustacea</taxon>
        <taxon>Malacostraca</taxon>
        <taxon>Eumalacostraca</taxon>
        <taxon>Eucarida</taxon>
        <taxon>Decapoda</taxon>
        <taxon>Pleocyemata</taxon>
        <taxon>Caridea</taxon>
        <taxon>Atyoidea</taxon>
        <taxon>Atyidae</taxon>
        <taxon>Halocaridina</taxon>
    </lineage>
</organism>
<keyword evidence="8 9" id="KW-0472">Membrane</keyword>
<feature type="transmembrane region" description="Helical" evidence="9">
    <location>
        <begin position="146"/>
        <end position="167"/>
    </location>
</feature>
<evidence type="ECO:0000256" key="7">
    <source>
        <dbReference type="ARBA" id="ARBA00023128"/>
    </source>
</evidence>
<evidence type="ECO:0000256" key="3">
    <source>
        <dbReference type="ARBA" id="ARBA00014604"/>
    </source>
</evidence>
<sequence length="260" mass="29360">MVSATHSVSLVEFGDSSYLSAHDHNKHSFTTCCCAMLRRCTSIELCKKFLQFYESISRTKTFCLSSGRYISASRSYATVPQNSLDAGATPVLSNVTDEFKIIYRFPYITVLRTICRLKIYQTTVTSLAVPVVGCCTYTGILPSEVLTYTLAIGSLALFMLFVMGEIFRRTVGIIYYNSIKDIVKVSHLTFWGRRRDVLIPVEDIVPFTDTSERLSDIYTHLLRYSEPKNPLYLCLRFGGIKDLESFNEIFGDISGNSKLT</sequence>
<evidence type="ECO:0000256" key="4">
    <source>
        <dbReference type="ARBA" id="ARBA00022692"/>
    </source>
</evidence>
<keyword evidence="6 9" id="KW-1133">Transmembrane helix</keyword>
<feature type="transmembrane region" description="Helical" evidence="9">
    <location>
        <begin position="119"/>
        <end position="140"/>
    </location>
</feature>
<dbReference type="PANTHER" id="PTHR13603:SF1">
    <property type="entry name" value="TRANSMEMBRANE PROTEIN 186"/>
    <property type="match status" value="1"/>
</dbReference>
<gene>
    <name evidence="10" type="ORF">SK128_017331</name>
</gene>
<evidence type="ECO:0000256" key="2">
    <source>
        <dbReference type="ARBA" id="ARBA00007020"/>
    </source>
</evidence>
<accession>A0AAN9ABW0</accession>
<comment type="subcellular location">
    <subcellularLocation>
        <location evidence="1">Mitochondrion inner membrane</location>
        <topology evidence="1">Multi-pass membrane protein</topology>
    </subcellularLocation>
</comment>
<dbReference type="AlphaFoldDB" id="A0AAN9ABW0"/>
<keyword evidence="5" id="KW-0999">Mitochondrion inner membrane</keyword>
<keyword evidence="11" id="KW-1185">Reference proteome</keyword>
<evidence type="ECO:0000256" key="9">
    <source>
        <dbReference type="SAM" id="Phobius"/>
    </source>
</evidence>
<protein>
    <recommendedName>
        <fullName evidence="3">Transmembrane protein 186</fullName>
    </recommendedName>
</protein>
<dbReference type="InterPro" id="IPR026571">
    <property type="entry name" value="Tmem186"/>
</dbReference>
<evidence type="ECO:0000256" key="1">
    <source>
        <dbReference type="ARBA" id="ARBA00004448"/>
    </source>
</evidence>
<comment type="caution">
    <text evidence="10">The sequence shown here is derived from an EMBL/GenBank/DDBJ whole genome shotgun (WGS) entry which is preliminary data.</text>
</comment>